<dbReference type="EC" id="3.1.3.-" evidence="7"/>
<dbReference type="InterPro" id="IPR016381">
    <property type="entry name" value="Sig_transdc_His_kinase_DegS"/>
</dbReference>
<dbReference type="RefSeq" id="WP_081847122.1">
    <property type="nucleotide sequence ID" value="NZ_JJRY01000005.1"/>
</dbReference>
<dbReference type="InterPro" id="IPR005467">
    <property type="entry name" value="His_kinase_dom"/>
</dbReference>
<evidence type="ECO:0000256" key="6">
    <source>
        <dbReference type="ARBA" id="ARBA00023012"/>
    </source>
</evidence>
<dbReference type="PROSITE" id="PS50109">
    <property type="entry name" value="HIS_KIN"/>
    <property type="match status" value="1"/>
</dbReference>
<dbReference type="Proteomes" id="UP000027936">
    <property type="component" value="Unassembled WGS sequence"/>
</dbReference>
<evidence type="ECO:0000256" key="4">
    <source>
        <dbReference type="ARBA" id="ARBA00022777"/>
    </source>
</evidence>
<dbReference type="OrthoDB" id="9781904at2"/>
<dbReference type="InterPro" id="IPR050482">
    <property type="entry name" value="Sensor_HK_TwoCompSys"/>
</dbReference>
<dbReference type="Gene3D" id="1.20.5.1930">
    <property type="match status" value="1"/>
</dbReference>
<keyword evidence="4 7" id="KW-0418">Kinase</keyword>
<dbReference type="EC" id="2.7.13.3" evidence="7"/>
<gene>
    <name evidence="10" type="ORF">M670_01723</name>
</gene>
<comment type="function">
    <text evidence="7">Member of the two-component regulatory system DegS/DegU, which plays an important role in the transition growth phase.</text>
</comment>
<evidence type="ECO:0000256" key="2">
    <source>
        <dbReference type="ARBA" id="ARBA00022679"/>
    </source>
</evidence>
<organism evidence="10 11">
    <name type="scientific">Schinkia azotoformans MEV2011</name>
    <dbReference type="NCBI Taxonomy" id="1348973"/>
    <lineage>
        <taxon>Bacteria</taxon>
        <taxon>Bacillati</taxon>
        <taxon>Bacillota</taxon>
        <taxon>Bacilli</taxon>
        <taxon>Bacillales</taxon>
        <taxon>Bacillaceae</taxon>
        <taxon>Calidifontibacillus/Schinkia group</taxon>
        <taxon>Schinkia</taxon>
    </lineage>
</organism>
<dbReference type="InterPro" id="IPR008595">
    <property type="entry name" value="DegS"/>
</dbReference>
<dbReference type="SUPFAM" id="SSF55874">
    <property type="entry name" value="ATPase domain of HSP90 chaperone/DNA topoisomerase II/histidine kinase"/>
    <property type="match status" value="1"/>
</dbReference>
<sequence>MFKIDEKALDIILDKMIDTVSNSKREIVEISEQSRQEFEILTAELLKTRLEVTETINKGEQLEAHVKLARKRLAEVSRNFTKYTEDEVRSAYEKTHALQMELAYIRQKEKMLIERRNDLELRLKRLEQTVKRAENLVSQISVILNYLSSDLQQVNEMLNDAREKQEFGLRIIEAQEEERKRLSREIHDGPAQMLANVMMRSELIERVSRERGMDEALKEIKDLRIMVRSALYEVRKIIYDLRPMALDDLGLIPTLKRYLSTTEEYNKIPIKFVNLGEEMRLPPRFEVALFRLVQEAVQNALKHADANEIQVKIELRKKSGKLIIKDNGQGFDPTNKKDGSFGIMGMKERIELLKGEITFDSGLGKGTMITIDVPLIVGED</sequence>
<evidence type="ECO:0000259" key="9">
    <source>
        <dbReference type="PROSITE" id="PS50109"/>
    </source>
</evidence>
<accession>A0A072NNR6</accession>
<comment type="subcellular location">
    <subcellularLocation>
        <location evidence="7">Cytoplasm</location>
    </subcellularLocation>
</comment>
<dbReference type="GO" id="GO:0000155">
    <property type="term" value="F:phosphorelay sensor kinase activity"/>
    <property type="evidence" value="ECO:0007669"/>
    <property type="project" value="UniProtKB-UniRule"/>
</dbReference>
<dbReference type="SMART" id="SM00387">
    <property type="entry name" value="HATPase_c"/>
    <property type="match status" value="1"/>
</dbReference>
<dbReference type="EMBL" id="JJRY01000005">
    <property type="protein sequence ID" value="KEF38907.1"/>
    <property type="molecule type" value="Genomic_DNA"/>
</dbReference>
<dbReference type="AlphaFoldDB" id="A0A072NNR6"/>
<keyword evidence="8" id="KW-0175">Coiled coil</keyword>
<reference evidence="10 11" key="1">
    <citation type="submission" date="2014-04" db="EMBL/GenBank/DDBJ databases">
        <title>Draft genome sequence of Bacillus azotoformans MEV2011, a (co-) denitrifying strain unable to grow in the presence of oxygen.</title>
        <authorList>
            <person name="Nielsen M."/>
            <person name="Schreiber L."/>
            <person name="Finster K."/>
            <person name="Schramm A."/>
        </authorList>
    </citation>
    <scope>NUCLEOTIDE SEQUENCE [LARGE SCALE GENOMIC DNA]</scope>
    <source>
        <strain evidence="10 11">MEV2011</strain>
    </source>
</reference>
<keyword evidence="7" id="KW-0963">Cytoplasm</keyword>
<protein>
    <recommendedName>
        <fullName evidence="7">Signal transduction histidine-protein kinase/phosphatase DegS</fullName>
        <ecNumber evidence="7">2.7.13.3</ecNumber>
        <ecNumber evidence="7">3.1.3.-</ecNumber>
    </recommendedName>
</protein>
<feature type="coiled-coil region" evidence="8">
    <location>
        <begin position="109"/>
        <end position="164"/>
    </location>
</feature>
<dbReference type="Gene3D" id="3.30.565.10">
    <property type="entry name" value="Histidine kinase-like ATPase, C-terminal domain"/>
    <property type="match status" value="1"/>
</dbReference>
<dbReference type="Pfam" id="PF07730">
    <property type="entry name" value="HisKA_3"/>
    <property type="match status" value="1"/>
</dbReference>
<dbReference type="GO" id="GO:0046983">
    <property type="term" value="F:protein dimerization activity"/>
    <property type="evidence" value="ECO:0007669"/>
    <property type="project" value="InterPro"/>
</dbReference>
<dbReference type="PANTHER" id="PTHR24421:SF55">
    <property type="entry name" value="SENSOR HISTIDINE KINASE YDFH"/>
    <property type="match status" value="1"/>
</dbReference>
<keyword evidence="6 7" id="KW-0902">Two-component regulatory system</keyword>
<evidence type="ECO:0000256" key="1">
    <source>
        <dbReference type="ARBA" id="ARBA00000085"/>
    </source>
</evidence>
<comment type="catalytic activity">
    <reaction evidence="1 7">
        <text>ATP + protein L-histidine = ADP + protein N-phospho-L-histidine.</text>
        <dbReference type="EC" id="2.7.13.3"/>
    </reaction>
</comment>
<dbReference type="GO" id="GO:0004721">
    <property type="term" value="F:phosphoprotein phosphatase activity"/>
    <property type="evidence" value="ECO:0007669"/>
    <property type="project" value="UniProtKB-UniRule"/>
</dbReference>
<dbReference type="CDD" id="cd16917">
    <property type="entry name" value="HATPase_UhpB-NarQ-NarX-like"/>
    <property type="match status" value="1"/>
</dbReference>
<dbReference type="PIRSF" id="PIRSF003169">
    <property type="entry name" value="STHK_DegS"/>
    <property type="match status" value="1"/>
</dbReference>
<evidence type="ECO:0000256" key="8">
    <source>
        <dbReference type="SAM" id="Coils"/>
    </source>
</evidence>
<dbReference type="PATRIC" id="fig|1348973.3.peg.1683"/>
<comment type="caution">
    <text evidence="10">The sequence shown here is derived from an EMBL/GenBank/DDBJ whole genome shotgun (WGS) entry which is preliminary data.</text>
</comment>
<dbReference type="InterPro" id="IPR003594">
    <property type="entry name" value="HATPase_dom"/>
</dbReference>
<evidence type="ECO:0000256" key="7">
    <source>
        <dbReference type="PIRNR" id="PIRNR003169"/>
    </source>
</evidence>
<keyword evidence="2 7" id="KW-0808">Transferase</keyword>
<dbReference type="Pfam" id="PF02518">
    <property type="entry name" value="HATPase_c"/>
    <property type="match status" value="1"/>
</dbReference>
<dbReference type="GO" id="GO:0005524">
    <property type="term" value="F:ATP binding"/>
    <property type="evidence" value="ECO:0007669"/>
    <property type="project" value="UniProtKB-UniRule"/>
</dbReference>
<evidence type="ECO:0000256" key="5">
    <source>
        <dbReference type="ARBA" id="ARBA00022840"/>
    </source>
</evidence>
<dbReference type="PANTHER" id="PTHR24421">
    <property type="entry name" value="NITRATE/NITRITE SENSOR PROTEIN NARX-RELATED"/>
    <property type="match status" value="1"/>
</dbReference>
<dbReference type="InterPro" id="IPR011712">
    <property type="entry name" value="Sig_transdc_His_kin_sub3_dim/P"/>
</dbReference>
<evidence type="ECO:0000256" key="3">
    <source>
        <dbReference type="ARBA" id="ARBA00022741"/>
    </source>
</evidence>
<keyword evidence="7" id="KW-0378">Hydrolase</keyword>
<dbReference type="GO" id="GO:0005737">
    <property type="term" value="C:cytoplasm"/>
    <property type="evidence" value="ECO:0007669"/>
    <property type="project" value="UniProtKB-SubCell"/>
</dbReference>
<dbReference type="InterPro" id="IPR036890">
    <property type="entry name" value="HATPase_C_sf"/>
</dbReference>
<keyword evidence="5 7" id="KW-0067">ATP-binding</keyword>
<feature type="domain" description="Histidine kinase" evidence="9">
    <location>
        <begin position="289"/>
        <end position="377"/>
    </location>
</feature>
<evidence type="ECO:0000313" key="11">
    <source>
        <dbReference type="Proteomes" id="UP000027936"/>
    </source>
</evidence>
<evidence type="ECO:0000313" key="10">
    <source>
        <dbReference type="EMBL" id="KEF38907.1"/>
    </source>
</evidence>
<dbReference type="GO" id="GO:0016020">
    <property type="term" value="C:membrane"/>
    <property type="evidence" value="ECO:0007669"/>
    <property type="project" value="InterPro"/>
</dbReference>
<keyword evidence="3 7" id="KW-0547">Nucleotide-binding</keyword>
<proteinExistence type="predicted"/>
<dbReference type="Pfam" id="PF05384">
    <property type="entry name" value="DegS"/>
    <property type="match status" value="1"/>
</dbReference>
<name>A0A072NNR6_SCHAZ</name>
<keyword evidence="7" id="KW-0904">Protein phosphatase</keyword>